<feature type="compositionally biased region" description="Low complexity" evidence="9">
    <location>
        <begin position="461"/>
        <end position="474"/>
    </location>
</feature>
<dbReference type="RefSeq" id="XP_025376821.1">
    <property type="nucleotide sequence ID" value="XM_025518091.1"/>
</dbReference>
<evidence type="ECO:0000256" key="2">
    <source>
        <dbReference type="ARBA" id="ARBA00022664"/>
    </source>
</evidence>
<protein>
    <recommendedName>
        <fullName evidence="10">CCHC-type domain-containing protein</fullName>
    </recommendedName>
</protein>
<feature type="region of interest" description="Disordered" evidence="9">
    <location>
        <begin position="1"/>
        <end position="116"/>
    </location>
</feature>
<keyword evidence="2" id="KW-0507">mRNA processing</keyword>
<feature type="region of interest" description="Disordered" evidence="9">
    <location>
        <begin position="390"/>
        <end position="411"/>
    </location>
</feature>
<proteinExistence type="predicted"/>
<dbReference type="GO" id="GO:0071037">
    <property type="term" value="P:nuclear polyadenylation-dependent snRNA catabolic process"/>
    <property type="evidence" value="ECO:0007669"/>
    <property type="project" value="TreeGrafter"/>
</dbReference>
<evidence type="ECO:0000313" key="12">
    <source>
        <dbReference type="Proteomes" id="UP000245768"/>
    </source>
</evidence>
<evidence type="ECO:0000256" key="1">
    <source>
        <dbReference type="ARBA" id="ARBA00004123"/>
    </source>
</evidence>
<keyword evidence="12" id="KW-1185">Reference proteome</keyword>
<evidence type="ECO:0000259" key="10">
    <source>
        <dbReference type="PROSITE" id="PS50158"/>
    </source>
</evidence>
<dbReference type="GO" id="GO:0008270">
    <property type="term" value="F:zinc ion binding"/>
    <property type="evidence" value="ECO:0007669"/>
    <property type="project" value="UniProtKB-KW"/>
</dbReference>
<dbReference type="AlphaFoldDB" id="A0A316YNJ6"/>
<feature type="domain" description="CCHC-type" evidence="10">
    <location>
        <begin position="238"/>
        <end position="253"/>
    </location>
</feature>
<name>A0A316YNJ6_9BASI</name>
<dbReference type="InterPro" id="IPR051644">
    <property type="entry name" value="TRAMP_AT-DNA-binding"/>
</dbReference>
<dbReference type="PANTHER" id="PTHR46543:SF1">
    <property type="entry name" value="ZINC FINGER CCHC DOMAIN-CONTAINING PROTEIN 7"/>
    <property type="match status" value="1"/>
</dbReference>
<dbReference type="Gene3D" id="4.10.60.10">
    <property type="entry name" value="Zinc finger, CCHC-type"/>
    <property type="match status" value="2"/>
</dbReference>
<dbReference type="GO" id="GO:0003723">
    <property type="term" value="F:RNA binding"/>
    <property type="evidence" value="ECO:0007669"/>
    <property type="project" value="TreeGrafter"/>
</dbReference>
<feature type="region of interest" description="Disordered" evidence="9">
    <location>
        <begin position="137"/>
        <end position="161"/>
    </location>
</feature>
<dbReference type="InterPro" id="IPR036875">
    <property type="entry name" value="Znf_CCHC_sf"/>
</dbReference>
<feature type="compositionally biased region" description="Basic and acidic residues" evidence="9">
    <location>
        <begin position="7"/>
        <end position="16"/>
    </location>
</feature>
<evidence type="ECO:0000256" key="9">
    <source>
        <dbReference type="SAM" id="MobiDB-lite"/>
    </source>
</evidence>
<dbReference type="OrthoDB" id="7608935at2759"/>
<evidence type="ECO:0000313" key="11">
    <source>
        <dbReference type="EMBL" id="PWN89623.1"/>
    </source>
</evidence>
<accession>A0A316YNJ6</accession>
<dbReference type="SMART" id="SM00343">
    <property type="entry name" value="ZnF_C2HC"/>
    <property type="match status" value="5"/>
</dbReference>
<evidence type="ECO:0000256" key="4">
    <source>
        <dbReference type="ARBA" id="ARBA00022737"/>
    </source>
</evidence>
<feature type="region of interest" description="Disordered" evidence="9">
    <location>
        <begin position="634"/>
        <end position="730"/>
    </location>
</feature>
<feature type="compositionally biased region" description="Basic and acidic residues" evidence="9">
    <location>
        <begin position="541"/>
        <end position="552"/>
    </location>
</feature>
<keyword evidence="3" id="KW-0479">Metal-binding</keyword>
<dbReference type="GO" id="GO:0071038">
    <property type="term" value="P:TRAMP-dependent tRNA surveillance pathway"/>
    <property type="evidence" value="ECO:0007669"/>
    <property type="project" value="TreeGrafter"/>
</dbReference>
<keyword evidence="6" id="KW-0862">Zinc</keyword>
<evidence type="ECO:0000256" key="6">
    <source>
        <dbReference type="ARBA" id="ARBA00022833"/>
    </source>
</evidence>
<evidence type="ECO:0000256" key="3">
    <source>
        <dbReference type="ARBA" id="ARBA00022723"/>
    </source>
</evidence>
<evidence type="ECO:0000256" key="5">
    <source>
        <dbReference type="ARBA" id="ARBA00022771"/>
    </source>
</evidence>
<dbReference type="PROSITE" id="PS50158">
    <property type="entry name" value="ZF_CCHC"/>
    <property type="match status" value="2"/>
</dbReference>
<dbReference type="GO" id="GO:0071039">
    <property type="term" value="P:nuclear polyadenylation-dependent CUT catabolic process"/>
    <property type="evidence" value="ECO:0007669"/>
    <property type="project" value="TreeGrafter"/>
</dbReference>
<feature type="compositionally biased region" description="Low complexity" evidence="9">
    <location>
        <begin position="33"/>
        <end position="46"/>
    </location>
</feature>
<feature type="compositionally biased region" description="Low complexity" evidence="9">
    <location>
        <begin position="495"/>
        <end position="516"/>
    </location>
</feature>
<gene>
    <name evidence="11" type="ORF">FA10DRAFT_149969</name>
</gene>
<feature type="compositionally biased region" description="Basic and acidic residues" evidence="9">
    <location>
        <begin position="655"/>
        <end position="668"/>
    </location>
</feature>
<comment type="subcellular location">
    <subcellularLocation>
        <location evidence="1">Nucleus</location>
    </subcellularLocation>
</comment>
<evidence type="ECO:0000256" key="8">
    <source>
        <dbReference type="PROSITE-ProRule" id="PRU00047"/>
    </source>
</evidence>
<dbReference type="EMBL" id="KZ819637">
    <property type="protein sequence ID" value="PWN89623.1"/>
    <property type="molecule type" value="Genomic_DNA"/>
</dbReference>
<reference evidence="11 12" key="1">
    <citation type="journal article" date="2018" name="Mol. Biol. Evol.">
        <title>Broad Genomic Sampling Reveals a Smut Pathogenic Ancestry of the Fungal Clade Ustilaginomycotina.</title>
        <authorList>
            <person name="Kijpornyongpan T."/>
            <person name="Mondo S.J."/>
            <person name="Barry K."/>
            <person name="Sandor L."/>
            <person name="Lee J."/>
            <person name="Lipzen A."/>
            <person name="Pangilinan J."/>
            <person name="LaButti K."/>
            <person name="Hainaut M."/>
            <person name="Henrissat B."/>
            <person name="Grigoriev I.V."/>
            <person name="Spatafora J.W."/>
            <person name="Aime M.C."/>
        </authorList>
    </citation>
    <scope>NUCLEOTIDE SEQUENCE [LARGE SCALE GENOMIC DNA]</scope>
    <source>
        <strain evidence="11 12">MCA 4198</strain>
    </source>
</reference>
<feature type="compositionally biased region" description="Acidic residues" evidence="9">
    <location>
        <begin position="70"/>
        <end position="88"/>
    </location>
</feature>
<dbReference type="GO" id="GO:0006397">
    <property type="term" value="P:mRNA processing"/>
    <property type="evidence" value="ECO:0007669"/>
    <property type="project" value="UniProtKB-KW"/>
</dbReference>
<dbReference type="GeneID" id="37040007"/>
<dbReference type="GO" id="GO:0071031">
    <property type="term" value="P:nuclear mRNA surveillance of mRNA 3'-end processing"/>
    <property type="evidence" value="ECO:0007669"/>
    <property type="project" value="TreeGrafter"/>
</dbReference>
<dbReference type="STRING" id="215250.A0A316YNJ6"/>
<feature type="compositionally biased region" description="Basic residues" evidence="9">
    <location>
        <begin position="17"/>
        <end position="26"/>
    </location>
</feature>
<dbReference type="PANTHER" id="PTHR46543">
    <property type="entry name" value="ZINC FINGER CCHC DOMAIN-CONTAINING PROTEIN 7"/>
    <property type="match status" value="1"/>
</dbReference>
<dbReference type="InParanoid" id="A0A316YNJ6"/>
<feature type="compositionally biased region" description="Basic and acidic residues" evidence="9">
    <location>
        <begin position="675"/>
        <end position="691"/>
    </location>
</feature>
<dbReference type="GO" id="GO:0031499">
    <property type="term" value="C:TRAMP complex"/>
    <property type="evidence" value="ECO:0007669"/>
    <property type="project" value="TreeGrafter"/>
</dbReference>
<feature type="region of interest" description="Disordered" evidence="9">
    <location>
        <begin position="302"/>
        <end position="335"/>
    </location>
</feature>
<sequence>MARNKKQKETQDERALRVVRRDHRGKGPVANWGDDAGASSSSLSSRGRGGPTYRGGKFRIQASKKREERAEEEEREEGEYTDEDDDMEISFTMDKSADELAQAPPRRVDSPAKGQLQLQERNGLLLPGHVEITAVAPPAEASSSSSSKPDDGASVAAYGPGGNNDGAIGDFVELDGDRSGAAARYWEVERRAERLAREECEQCGEKGHDKRGCPHTQCLACGVLDEHATRECPMGRSCFRCGARGHQLKDCPKPRPQAFARGGRRECQRCGATSHSEATCATLWRVYAYNYPEEWQAERKQKARELVARRPVNSDGDDDDDDDTRTSQRSPSPSWDPAVRWCYNCATKGNHWGDDCPLPRCHPYRGHMEPTAYSEFVSLSGPFATNYGPPPATAVVRGQGNGDDDDYEGGRRYRDFAVGPSASMHVCSEAQIQAIKSVDALLEQRAAGRKSGRGKEPPPLSSSASKSKGPGARSRLPNGNVDEEDDEEDDWFSRKQQQQQSSSSSLGKSKSQNQSQGAADQLPSSVATRGPLKGMPKKKVKADERYKAEVHRASQAQSRAIDYPAGDGFWAEKKEDLEALPAGIERDHGLTKEDRKAIYNAVGKERGLEIYSREMQRSTQAAVARVKHKWGVDSIAPTDVLAKESKKGKKRKRKDEKQAQKRASEAGGKKKMKKTAKEDKVAKASEADAKKARGARGKGGAGAGAGPETAAAAGGGPGARYFGSYADGSD</sequence>
<dbReference type="Proteomes" id="UP000245768">
    <property type="component" value="Unassembled WGS sequence"/>
</dbReference>
<feature type="compositionally biased region" description="Acidic residues" evidence="9">
    <location>
        <begin position="481"/>
        <end position="490"/>
    </location>
</feature>
<dbReference type="GO" id="GO:0071035">
    <property type="term" value="P:nuclear polyadenylation-dependent rRNA catabolic process"/>
    <property type="evidence" value="ECO:0007669"/>
    <property type="project" value="TreeGrafter"/>
</dbReference>
<organism evidence="11 12">
    <name type="scientific">Acaromyces ingoldii</name>
    <dbReference type="NCBI Taxonomy" id="215250"/>
    <lineage>
        <taxon>Eukaryota</taxon>
        <taxon>Fungi</taxon>
        <taxon>Dikarya</taxon>
        <taxon>Basidiomycota</taxon>
        <taxon>Ustilaginomycotina</taxon>
        <taxon>Exobasidiomycetes</taxon>
        <taxon>Exobasidiales</taxon>
        <taxon>Cryptobasidiaceae</taxon>
        <taxon>Acaromyces</taxon>
    </lineage>
</organism>
<dbReference type="Pfam" id="PF00098">
    <property type="entry name" value="zf-CCHC"/>
    <property type="match status" value="1"/>
</dbReference>
<keyword evidence="4" id="KW-0677">Repeat</keyword>
<feature type="region of interest" description="Disordered" evidence="9">
    <location>
        <begin position="445"/>
        <end position="559"/>
    </location>
</feature>
<evidence type="ECO:0000256" key="7">
    <source>
        <dbReference type="ARBA" id="ARBA00023242"/>
    </source>
</evidence>
<dbReference type="InterPro" id="IPR001878">
    <property type="entry name" value="Znf_CCHC"/>
</dbReference>
<feature type="domain" description="CCHC-type" evidence="10">
    <location>
        <begin position="200"/>
        <end position="214"/>
    </location>
</feature>
<keyword evidence="5 8" id="KW-0863">Zinc-finger</keyword>
<keyword evidence="7" id="KW-0539">Nucleus</keyword>
<dbReference type="GO" id="GO:0071036">
    <property type="term" value="P:nuclear polyadenylation-dependent snoRNA catabolic process"/>
    <property type="evidence" value="ECO:0007669"/>
    <property type="project" value="TreeGrafter"/>
</dbReference>
<dbReference type="SUPFAM" id="SSF57756">
    <property type="entry name" value="Retrovirus zinc finger-like domains"/>
    <property type="match status" value="1"/>
</dbReference>